<accession>A0A2T3B585</accession>
<protein>
    <recommendedName>
        <fullName evidence="4">IMD domain-containing protein</fullName>
    </recommendedName>
</protein>
<dbReference type="GO" id="GO:0000329">
    <property type="term" value="C:fungal-type vacuole membrane"/>
    <property type="evidence" value="ECO:0007669"/>
    <property type="project" value="InterPro"/>
</dbReference>
<dbReference type="GO" id="GO:0042144">
    <property type="term" value="P:vacuole fusion, non-autophagic"/>
    <property type="evidence" value="ECO:0007669"/>
    <property type="project" value="InterPro"/>
</dbReference>
<dbReference type="STRING" id="857342.A0A2T3B585"/>
<feature type="compositionally biased region" description="Pro residues" evidence="1">
    <location>
        <begin position="390"/>
        <end position="402"/>
    </location>
</feature>
<dbReference type="OrthoDB" id="5594612at2759"/>
<organism evidence="2 3">
    <name type="scientific">Amorphotheca resinae ATCC 22711</name>
    <dbReference type="NCBI Taxonomy" id="857342"/>
    <lineage>
        <taxon>Eukaryota</taxon>
        <taxon>Fungi</taxon>
        <taxon>Dikarya</taxon>
        <taxon>Ascomycota</taxon>
        <taxon>Pezizomycotina</taxon>
        <taxon>Leotiomycetes</taxon>
        <taxon>Helotiales</taxon>
        <taxon>Amorphothecaceae</taxon>
        <taxon>Amorphotheca</taxon>
    </lineage>
</organism>
<reference evidence="2 3" key="1">
    <citation type="journal article" date="2018" name="New Phytol.">
        <title>Comparative genomics and transcriptomics depict ericoid mycorrhizal fungi as versatile saprotrophs and plant mutualists.</title>
        <authorList>
            <person name="Martino E."/>
            <person name="Morin E."/>
            <person name="Grelet G.A."/>
            <person name="Kuo A."/>
            <person name="Kohler A."/>
            <person name="Daghino S."/>
            <person name="Barry K.W."/>
            <person name="Cichocki N."/>
            <person name="Clum A."/>
            <person name="Dockter R.B."/>
            <person name="Hainaut M."/>
            <person name="Kuo R.C."/>
            <person name="LaButti K."/>
            <person name="Lindahl B.D."/>
            <person name="Lindquist E.A."/>
            <person name="Lipzen A."/>
            <person name="Khouja H.R."/>
            <person name="Magnuson J."/>
            <person name="Murat C."/>
            <person name="Ohm R.A."/>
            <person name="Singer S.W."/>
            <person name="Spatafora J.W."/>
            <person name="Wang M."/>
            <person name="Veneault-Fourrey C."/>
            <person name="Henrissat B."/>
            <person name="Grigoriev I.V."/>
            <person name="Martin F.M."/>
            <person name="Perotto S."/>
        </authorList>
    </citation>
    <scope>NUCLEOTIDE SEQUENCE [LARGE SCALE GENOMIC DNA]</scope>
    <source>
        <strain evidence="2 3">ATCC 22711</strain>
    </source>
</reference>
<evidence type="ECO:0000313" key="3">
    <source>
        <dbReference type="Proteomes" id="UP000241818"/>
    </source>
</evidence>
<dbReference type="PANTHER" id="PTHR38407">
    <property type="entry name" value="PROTEIN IVY1"/>
    <property type="match status" value="1"/>
</dbReference>
<dbReference type="PANTHER" id="PTHR38407:SF1">
    <property type="entry name" value="PROTEIN IVY1"/>
    <property type="match status" value="1"/>
</dbReference>
<evidence type="ECO:0000313" key="2">
    <source>
        <dbReference type="EMBL" id="PSS21924.1"/>
    </source>
</evidence>
<dbReference type="EMBL" id="KZ679009">
    <property type="protein sequence ID" value="PSS21924.1"/>
    <property type="molecule type" value="Genomic_DNA"/>
</dbReference>
<proteinExistence type="predicted"/>
<feature type="region of interest" description="Disordered" evidence="1">
    <location>
        <begin position="376"/>
        <end position="470"/>
    </location>
</feature>
<dbReference type="RefSeq" id="XP_024722079.1">
    <property type="nucleotide sequence ID" value="XM_024864588.1"/>
</dbReference>
<feature type="compositionally biased region" description="Low complexity" evidence="1">
    <location>
        <begin position="1"/>
        <end position="12"/>
    </location>
</feature>
<feature type="compositionally biased region" description="Polar residues" evidence="1">
    <location>
        <begin position="411"/>
        <end position="425"/>
    </location>
</feature>
<feature type="region of interest" description="Disordered" evidence="1">
    <location>
        <begin position="1"/>
        <end position="30"/>
    </location>
</feature>
<dbReference type="GeneID" id="36572669"/>
<evidence type="ECO:0000256" key="1">
    <source>
        <dbReference type="SAM" id="MobiDB-lite"/>
    </source>
</evidence>
<dbReference type="FunFam" id="1.20.1270.60:FF:000075">
    <property type="entry name" value="Related to IVY1-phospholipid-binding protein"/>
    <property type="match status" value="1"/>
</dbReference>
<dbReference type="Proteomes" id="UP000241818">
    <property type="component" value="Unassembled WGS sequence"/>
</dbReference>
<dbReference type="GO" id="GO:0005543">
    <property type="term" value="F:phospholipid binding"/>
    <property type="evidence" value="ECO:0007669"/>
    <property type="project" value="InterPro"/>
</dbReference>
<feature type="compositionally biased region" description="Basic and acidic residues" evidence="1">
    <location>
        <begin position="436"/>
        <end position="463"/>
    </location>
</feature>
<feature type="compositionally biased region" description="Pro residues" evidence="1">
    <location>
        <begin position="13"/>
        <end position="24"/>
    </location>
</feature>
<name>A0A2T3B585_AMORE</name>
<evidence type="ECO:0008006" key="4">
    <source>
        <dbReference type="Google" id="ProtNLM"/>
    </source>
</evidence>
<gene>
    <name evidence="2" type="ORF">M430DRAFT_218878</name>
</gene>
<dbReference type="AlphaFoldDB" id="A0A2T3B585"/>
<dbReference type="Gene3D" id="1.20.1270.60">
    <property type="entry name" value="Arfaptin homology (AH) domain/BAR domain"/>
    <property type="match status" value="1"/>
</dbReference>
<feature type="region of interest" description="Disordered" evidence="1">
    <location>
        <begin position="315"/>
        <end position="337"/>
    </location>
</feature>
<sequence>MPSSSTARSRSPSPSPSKLPPIPGSPTYSYASTSLPVPSAFNLPLPPKPHPPHAVLTKSDLELSQSAYTDLVSSAKAYRLALSALSVSASNFGSSLEACARLKEARSDAISPGNGMGSMTNSWIAQGNCTADSLLAASGVHQLIANHQQILSEMVYRSFEVPLLHELDSWTRKIEEEEVTYQNSAKALSKEIRKMEKDGMKVYKSRKRDVKRFREHLVQLTEKLDGLTSLHGGHARGLLRDCQETSGRIVECSAGLVRAEMDIFEALARKGWNGGGLDELLEKGKDLFANDDPPSSHTTNNQIFSILPQKSILADTASSQEGPAEAQGAADSPVGHKRSDSLLVDGLHYQSLAGAVSGTGADVDVASIFSERDTGSSAGILNRSRGIRPFSPPPADRVPDPGPLDVDTDESQSTRTIVNTSNTETEQGEDAAAWGKGKEVGDENRDERNRDPPRDREGDRSVTDDETGSD</sequence>
<dbReference type="InterPro" id="IPR027267">
    <property type="entry name" value="AH/BAR_dom_sf"/>
</dbReference>
<dbReference type="InterPro" id="IPR037470">
    <property type="entry name" value="IVY1"/>
</dbReference>
<dbReference type="InParanoid" id="A0A2T3B585"/>
<keyword evidence="3" id="KW-1185">Reference proteome</keyword>